<dbReference type="SUPFAM" id="SSF55811">
    <property type="entry name" value="Nudix"/>
    <property type="match status" value="1"/>
</dbReference>
<dbReference type="Proteomes" id="UP000436911">
    <property type="component" value="Unassembled WGS sequence"/>
</dbReference>
<evidence type="ECO:0000256" key="5">
    <source>
        <dbReference type="ARBA" id="ARBA00022842"/>
    </source>
</evidence>
<evidence type="ECO:0000313" key="9">
    <source>
        <dbReference type="EMBL" id="MUZ74319.1"/>
    </source>
</evidence>
<sequence length="218" mass="24455">MMETERNDLTLPGFTADEFRRRALNQSGAPLETAWRDHGDHVLNTDILLKLEGLRLKDAAVLVPVVDDGDDARIILTQRTTTLRKHSGQIAFPGGGIDEEDASPEAAALREAEEEIGLDPRFVETVGRLPHYLAGTGFRIMPVLAVVQPGFRLTINPDEVADVFEVPLSFLMDPDNHRRDSKVFNGTTRHFYVMPYGERQIWGITAGILRTLYERLYA</sequence>
<evidence type="ECO:0000313" key="8">
    <source>
        <dbReference type="EMBL" id="KAA3525283.1"/>
    </source>
</evidence>
<dbReference type="GeneID" id="60684456"/>
<dbReference type="RefSeq" id="WP_114386941.1">
    <property type="nucleotide sequence ID" value="NZ_AP023268.1"/>
</dbReference>
<reference evidence="9 11" key="2">
    <citation type="submission" date="2019-12" db="EMBL/GenBank/DDBJ databases">
        <title>Whole-genome sequencing of Allorhizobium vitis.</title>
        <authorList>
            <person name="Gan H.M."/>
            <person name="Szegedi E."/>
            <person name="Burr T."/>
            <person name="Savka M.A."/>
        </authorList>
    </citation>
    <scope>NUCLEOTIDE SEQUENCE [LARGE SCALE GENOMIC DNA]</scope>
    <source>
        <strain evidence="9 11">CG516</strain>
    </source>
</reference>
<dbReference type="EMBL" id="QUSG01000012">
    <property type="protein sequence ID" value="KAA3525283.1"/>
    <property type="molecule type" value="Genomic_DNA"/>
</dbReference>
<feature type="domain" description="Nudix hydrolase" evidence="7">
    <location>
        <begin position="56"/>
        <end position="188"/>
    </location>
</feature>
<dbReference type="AlphaFoldDB" id="A0A368NHY1"/>
<evidence type="ECO:0000256" key="4">
    <source>
        <dbReference type="ARBA" id="ARBA00022801"/>
    </source>
</evidence>
<accession>A0A368NHY1</accession>
<gene>
    <name evidence="8" type="ORF">DXT89_18300</name>
    <name evidence="9" type="ORF">GOZ90_16645</name>
</gene>
<comment type="cofactor">
    <cofactor evidence="1">
        <name>Mn(2+)</name>
        <dbReference type="ChEBI" id="CHEBI:29035"/>
    </cofactor>
</comment>
<keyword evidence="3" id="KW-0479">Metal-binding</keyword>
<dbReference type="CDD" id="cd03426">
    <property type="entry name" value="NUDIX_CoAse_Nudt7"/>
    <property type="match status" value="1"/>
</dbReference>
<dbReference type="GO" id="GO:0010945">
    <property type="term" value="F:coenzyme A diphosphatase activity"/>
    <property type="evidence" value="ECO:0007669"/>
    <property type="project" value="InterPro"/>
</dbReference>
<keyword evidence="5" id="KW-0460">Magnesium</keyword>
<evidence type="ECO:0000313" key="10">
    <source>
        <dbReference type="Proteomes" id="UP000436911"/>
    </source>
</evidence>
<evidence type="ECO:0000256" key="3">
    <source>
        <dbReference type="ARBA" id="ARBA00022723"/>
    </source>
</evidence>
<evidence type="ECO:0000256" key="2">
    <source>
        <dbReference type="ARBA" id="ARBA00001946"/>
    </source>
</evidence>
<reference evidence="8 10" key="1">
    <citation type="submission" date="2018-08" db="EMBL/GenBank/DDBJ databases">
        <title>Genome sequencing of Agrobacterium vitis strain ICMP 10754.</title>
        <authorList>
            <person name="Visnovsky S.B."/>
            <person name="Pitman A.R."/>
        </authorList>
    </citation>
    <scope>NUCLEOTIDE SEQUENCE [LARGE SCALE GENOMIC DNA]</scope>
    <source>
        <strain evidence="8 10">ICMP 10754</strain>
    </source>
</reference>
<dbReference type="EMBL" id="WPHR01000014">
    <property type="protein sequence ID" value="MUZ74319.1"/>
    <property type="molecule type" value="Genomic_DNA"/>
</dbReference>
<dbReference type="Pfam" id="PF00293">
    <property type="entry name" value="NUDIX"/>
    <property type="match status" value="1"/>
</dbReference>
<dbReference type="GO" id="GO:0046872">
    <property type="term" value="F:metal ion binding"/>
    <property type="evidence" value="ECO:0007669"/>
    <property type="project" value="UniProtKB-KW"/>
</dbReference>
<comment type="cofactor">
    <cofactor evidence="2">
        <name>Mg(2+)</name>
        <dbReference type="ChEBI" id="CHEBI:18420"/>
    </cofactor>
</comment>
<proteinExistence type="predicted"/>
<dbReference type="OrthoDB" id="9802805at2"/>
<dbReference type="NCBIfam" id="NF007980">
    <property type="entry name" value="PRK10707.1"/>
    <property type="match status" value="1"/>
</dbReference>
<dbReference type="InterPro" id="IPR000086">
    <property type="entry name" value="NUDIX_hydrolase_dom"/>
</dbReference>
<evidence type="ECO:0000259" key="7">
    <source>
        <dbReference type="PROSITE" id="PS51462"/>
    </source>
</evidence>
<evidence type="ECO:0000256" key="1">
    <source>
        <dbReference type="ARBA" id="ARBA00001936"/>
    </source>
</evidence>
<dbReference type="PANTHER" id="PTHR12992:SF11">
    <property type="entry name" value="MITOCHONDRIAL COENZYME A DIPHOSPHATASE NUDT8"/>
    <property type="match status" value="1"/>
</dbReference>
<dbReference type="InterPro" id="IPR045121">
    <property type="entry name" value="CoAse"/>
</dbReference>
<dbReference type="Proteomes" id="UP000477951">
    <property type="component" value="Unassembled WGS sequence"/>
</dbReference>
<dbReference type="InterPro" id="IPR015797">
    <property type="entry name" value="NUDIX_hydrolase-like_dom_sf"/>
</dbReference>
<dbReference type="PANTHER" id="PTHR12992">
    <property type="entry name" value="NUDIX HYDROLASE"/>
    <property type="match status" value="1"/>
</dbReference>
<organism evidence="8 10">
    <name type="scientific">Agrobacterium vitis</name>
    <name type="common">Rhizobium vitis</name>
    <dbReference type="NCBI Taxonomy" id="373"/>
    <lineage>
        <taxon>Bacteria</taxon>
        <taxon>Pseudomonadati</taxon>
        <taxon>Pseudomonadota</taxon>
        <taxon>Alphaproteobacteria</taxon>
        <taxon>Hyphomicrobiales</taxon>
        <taxon>Rhizobiaceae</taxon>
        <taxon>Rhizobium/Agrobacterium group</taxon>
        <taxon>Agrobacterium</taxon>
    </lineage>
</organism>
<keyword evidence="6" id="KW-0464">Manganese</keyword>
<dbReference type="Gene3D" id="3.90.79.10">
    <property type="entry name" value="Nucleoside Triphosphate Pyrophosphohydrolase"/>
    <property type="match status" value="1"/>
</dbReference>
<dbReference type="PROSITE" id="PS51462">
    <property type="entry name" value="NUDIX"/>
    <property type="match status" value="1"/>
</dbReference>
<evidence type="ECO:0000313" key="11">
    <source>
        <dbReference type="Proteomes" id="UP000477951"/>
    </source>
</evidence>
<name>A0A368NHY1_AGRVI</name>
<protein>
    <submittedName>
        <fullName evidence="8">CoA pyrophosphatase</fullName>
    </submittedName>
</protein>
<comment type="caution">
    <text evidence="8">The sequence shown here is derived from an EMBL/GenBank/DDBJ whole genome shotgun (WGS) entry which is preliminary data.</text>
</comment>
<evidence type="ECO:0000256" key="6">
    <source>
        <dbReference type="ARBA" id="ARBA00023211"/>
    </source>
</evidence>
<keyword evidence="4" id="KW-0378">Hydrolase</keyword>